<dbReference type="Gene3D" id="1.10.1170.10">
    <property type="entry name" value="Inhibitor Of Apoptosis Protein (2mihbC-IAP-1), Chain A"/>
    <property type="match status" value="2"/>
</dbReference>
<dbReference type="FunFam" id="1.10.1170.10:FF:000002">
    <property type="entry name" value="Baculoviral IAP repeat containing 7"/>
    <property type="match status" value="1"/>
</dbReference>
<evidence type="ECO:0000313" key="10">
    <source>
        <dbReference type="Proteomes" id="UP001634394"/>
    </source>
</evidence>
<dbReference type="SUPFAM" id="SSF57924">
    <property type="entry name" value="Inhibitor of apoptosis (IAP) repeat"/>
    <property type="match status" value="2"/>
</dbReference>
<organism evidence="9 10">
    <name type="scientific">Sinanodonta woodiana</name>
    <name type="common">Chinese pond mussel</name>
    <name type="synonym">Anodonta woodiana</name>
    <dbReference type="NCBI Taxonomy" id="1069815"/>
    <lineage>
        <taxon>Eukaryota</taxon>
        <taxon>Metazoa</taxon>
        <taxon>Spiralia</taxon>
        <taxon>Lophotrochozoa</taxon>
        <taxon>Mollusca</taxon>
        <taxon>Bivalvia</taxon>
        <taxon>Autobranchia</taxon>
        <taxon>Heteroconchia</taxon>
        <taxon>Palaeoheterodonta</taxon>
        <taxon>Unionida</taxon>
        <taxon>Unionoidea</taxon>
        <taxon>Unionidae</taxon>
        <taxon>Unioninae</taxon>
        <taxon>Sinanodonta</taxon>
    </lineage>
</organism>
<dbReference type="CDD" id="cd00022">
    <property type="entry name" value="BIR"/>
    <property type="match status" value="2"/>
</dbReference>
<evidence type="ECO:0000259" key="8">
    <source>
        <dbReference type="PROSITE" id="PS50089"/>
    </source>
</evidence>
<dbReference type="PROSITE" id="PS50143">
    <property type="entry name" value="BIR_REPEAT_2"/>
    <property type="match status" value="2"/>
</dbReference>
<dbReference type="SMART" id="SM00238">
    <property type="entry name" value="BIR"/>
    <property type="match status" value="2"/>
</dbReference>
<evidence type="ECO:0000256" key="3">
    <source>
        <dbReference type="ARBA" id="ARBA00022723"/>
    </source>
</evidence>
<evidence type="ECO:0000256" key="4">
    <source>
        <dbReference type="ARBA" id="ARBA00022771"/>
    </source>
</evidence>
<comment type="similarity">
    <text evidence="1">Belongs to the IAP family.</text>
</comment>
<dbReference type="InterPro" id="IPR050784">
    <property type="entry name" value="IAP"/>
</dbReference>
<dbReference type="PROSITE" id="PS50089">
    <property type="entry name" value="ZF_RING_2"/>
    <property type="match status" value="1"/>
</dbReference>
<evidence type="ECO:0000256" key="2">
    <source>
        <dbReference type="ARBA" id="ARBA00022703"/>
    </source>
</evidence>
<name>A0ABD3XDT4_SINWO</name>
<evidence type="ECO:0000256" key="5">
    <source>
        <dbReference type="ARBA" id="ARBA00022833"/>
    </source>
</evidence>
<evidence type="ECO:0000313" key="9">
    <source>
        <dbReference type="EMBL" id="KAL3883075.1"/>
    </source>
</evidence>
<feature type="compositionally biased region" description="Polar residues" evidence="7">
    <location>
        <begin position="409"/>
        <end position="419"/>
    </location>
</feature>
<gene>
    <name evidence="9" type="ORF">ACJMK2_029368</name>
</gene>
<feature type="compositionally biased region" description="Polar residues" evidence="7">
    <location>
        <begin position="215"/>
        <end position="224"/>
    </location>
</feature>
<keyword evidence="5" id="KW-0862">Zinc</keyword>
<dbReference type="InterPro" id="IPR013083">
    <property type="entry name" value="Znf_RING/FYVE/PHD"/>
</dbReference>
<feature type="compositionally biased region" description="Basic and acidic residues" evidence="7">
    <location>
        <begin position="204"/>
        <end position="214"/>
    </location>
</feature>
<dbReference type="FunFam" id="1.10.1170.10:FF:000003">
    <property type="entry name" value="E3 ubiquitin-protein ligase XIAP"/>
    <property type="match status" value="1"/>
</dbReference>
<dbReference type="Proteomes" id="UP001634394">
    <property type="component" value="Unassembled WGS sequence"/>
</dbReference>
<keyword evidence="4 6" id="KW-0863">Zinc-finger</keyword>
<dbReference type="Pfam" id="PF13920">
    <property type="entry name" value="zf-C3HC4_3"/>
    <property type="match status" value="1"/>
</dbReference>
<evidence type="ECO:0000256" key="1">
    <source>
        <dbReference type="ARBA" id="ARBA00006672"/>
    </source>
</evidence>
<feature type="region of interest" description="Disordered" evidence="7">
    <location>
        <begin position="401"/>
        <end position="428"/>
    </location>
</feature>
<dbReference type="InterPro" id="IPR001841">
    <property type="entry name" value="Znf_RING"/>
</dbReference>
<accession>A0ABD3XDT4</accession>
<feature type="domain" description="RING-type" evidence="8">
    <location>
        <begin position="655"/>
        <end position="689"/>
    </location>
</feature>
<dbReference type="PROSITE" id="PS01282">
    <property type="entry name" value="BIR_REPEAT_1"/>
    <property type="match status" value="1"/>
</dbReference>
<dbReference type="GO" id="GO:0008270">
    <property type="term" value="F:zinc ion binding"/>
    <property type="evidence" value="ECO:0007669"/>
    <property type="project" value="UniProtKB-KW"/>
</dbReference>
<dbReference type="PANTHER" id="PTHR10044:SF139">
    <property type="entry name" value="DEATH-ASSOCIATED INHIBITOR OF APOPTOSIS 2"/>
    <property type="match status" value="1"/>
</dbReference>
<keyword evidence="2" id="KW-0053">Apoptosis</keyword>
<feature type="region of interest" description="Disordered" evidence="7">
    <location>
        <begin position="613"/>
        <end position="636"/>
    </location>
</feature>
<proteinExistence type="inferred from homology"/>
<reference evidence="9 10" key="1">
    <citation type="submission" date="2024-11" db="EMBL/GenBank/DDBJ databases">
        <title>Chromosome-level genome assembly of the freshwater bivalve Anodonta woodiana.</title>
        <authorList>
            <person name="Chen X."/>
        </authorList>
    </citation>
    <scope>NUCLEOTIDE SEQUENCE [LARGE SCALE GENOMIC DNA]</scope>
    <source>
        <strain evidence="9">MN2024</strain>
        <tissue evidence="9">Gills</tissue>
    </source>
</reference>
<dbReference type="Gene3D" id="3.30.40.10">
    <property type="entry name" value="Zinc/RING finger domain, C3HC4 (zinc finger)"/>
    <property type="match status" value="1"/>
</dbReference>
<feature type="region of interest" description="Disordered" evidence="7">
    <location>
        <begin position="199"/>
        <end position="224"/>
    </location>
</feature>
<dbReference type="GO" id="GO:0006915">
    <property type="term" value="P:apoptotic process"/>
    <property type="evidence" value="ECO:0007669"/>
    <property type="project" value="UniProtKB-KW"/>
</dbReference>
<feature type="compositionally biased region" description="Low complexity" evidence="7">
    <location>
        <begin position="624"/>
        <end position="633"/>
    </location>
</feature>
<dbReference type="EMBL" id="JBJQND010000003">
    <property type="protein sequence ID" value="KAL3883075.1"/>
    <property type="molecule type" value="Genomic_DNA"/>
</dbReference>
<keyword evidence="3" id="KW-0479">Metal-binding</keyword>
<dbReference type="Pfam" id="PF00653">
    <property type="entry name" value="BIR"/>
    <property type="match status" value="2"/>
</dbReference>
<sequence length="702" mass="79911">MQYYAIVSIDLKRACKNERSVLILDRLKGFDCGILILEKYLEAVKVITSATRYYNELLGIARETHLTLNKLLARPVKNRSICVIKEGKVSIYEGCACDLYENAMEMEFSLYAELNVSGNQLEPRRCKTYLKYLSRIRKTKADVIEPKPADRTLNKVFEIYAAKIPFMVVGRMVNEDNANESKNSLQYCIDHLVQPNSPSLVEDYSGRSDPRRQDVSQSIPNLRLTTNQYPQLANSSVQTPAINSTTSQLSLQSSVTSDSWSVAQRESITSQNFSEVRLQLESRVTEASSNVTDLCEGCDTESVQRPQHPFFEEYTKRISSYATWQKFALFDKDSLARAGLFNTGKGTTVRCFFCGIELANLSPNNDPLLEHVRKSSSCGYLRRELEPRRIAEYQERIRNENSLSHDRNVQGSSTATSRNPGRWNESDRIRNPHYQSYSIRLSSFARWPSDITQRPEQVADAGFYYTGLQDVVRCFACDGGLKNWDPEDEPWIEHARWFPQCPFVKRVKGQEFIDIVRRMTEESDEDEDAVVHSTFQPSNPMADAPTLENELNPHPEAARSENVLETDTAKCVLDMGYSKEIVARTINELLSKGKLDYTAKDIMEIILEKEDEVTTEAHGHKPLSSTPGTSTSTQRNDPVQRLIQENERLRQSMKCVECRVAARDILLLPCTHLCLCSNCSSKAAICPLCYTKIREKIKTYVI</sequence>
<evidence type="ECO:0000256" key="7">
    <source>
        <dbReference type="SAM" id="MobiDB-lite"/>
    </source>
</evidence>
<dbReference type="PANTHER" id="PTHR10044">
    <property type="entry name" value="INHIBITOR OF APOPTOSIS"/>
    <property type="match status" value="1"/>
</dbReference>
<evidence type="ECO:0000256" key="6">
    <source>
        <dbReference type="PROSITE-ProRule" id="PRU00175"/>
    </source>
</evidence>
<comment type="caution">
    <text evidence="9">The sequence shown here is derived from an EMBL/GenBank/DDBJ whole genome shotgun (WGS) entry which is preliminary data.</text>
</comment>
<dbReference type="AlphaFoldDB" id="A0ABD3XDT4"/>
<protein>
    <recommendedName>
        <fullName evidence="8">RING-type domain-containing protein</fullName>
    </recommendedName>
</protein>
<dbReference type="InterPro" id="IPR001370">
    <property type="entry name" value="BIR_rpt"/>
</dbReference>
<keyword evidence="10" id="KW-1185">Reference proteome</keyword>